<evidence type="ECO:0000313" key="3">
    <source>
        <dbReference type="EMBL" id="BBY63481.1"/>
    </source>
</evidence>
<accession>A0A7I7T4P7</accession>
<dbReference type="RefSeq" id="WP_163747141.1">
    <property type="nucleotide sequence ID" value="NZ_AP022596.1"/>
</dbReference>
<dbReference type="PANTHER" id="PTHR40758">
    <property type="entry name" value="CONSERVED PROTEIN"/>
    <property type="match status" value="1"/>
</dbReference>
<dbReference type="Pfam" id="PF07398">
    <property type="entry name" value="MDMPI_C"/>
    <property type="match status" value="1"/>
</dbReference>
<dbReference type="AlphaFoldDB" id="A0A7I7T4P7"/>
<proteinExistence type="predicted"/>
<evidence type="ECO:0000259" key="2">
    <source>
        <dbReference type="Pfam" id="PF11716"/>
    </source>
</evidence>
<dbReference type="InterPro" id="IPR034660">
    <property type="entry name" value="DinB/YfiT-like"/>
</dbReference>
<dbReference type="GO" id="GO:0046872">
    <property type="term" value="F:metal ion binding"/>
    <property type="evidence" value="ECO:0007669"/>
    <property type="project" value="InterPro"/>
</dbReference>
<evidence type="ECO:0000313" key="4">
    <source>
        <dbReference type="Proteomes" id="UP000467148"/>
    </source>
</evidence>
<feature type="domain" description="MDMPI C-terminal" evidence="1">
    <location>
        <begin position="143"/>
        <end position="246"/>
    </location>
</feature>
<keyword evidence="4" id="KW-1185">Reference proteome</keyword>
<dbReference type="PANTHER" id="PTHR40758:SF1">
    <property type="entry name" value="CONSERVED PROTEIN"/>
    <property type="match status" value="1"/>
</dbReference>
<organism evidence="3 4">
    <name type="scientific">Mycolicibacterium helvum</name>
    <dbReference type="NCBI Taxonomy" id="1534349"/>
    <lineage>
        <taxon>Bacteria</taxon>
        <taxon>Bacillati</taxon>
        <taxon>Actinomycetota</taxon>
        <taxon>Actinomycetes</taxon>
        <taxon>Mycobacteriales</taxon>
        <taxon>Mycobacteriaceae</taxon>
        <taxon>Mycolicibacterium</taxon>
    </lineage>
</organism>
<dbReference type="NCBIfam" id="TIGR03083">
    <property type="entry name" value="maleylpyruvate isomerase family mycothiol-dependent enzyme"/>
    <property type="match status" value="1"/>
</dbReference>
<dbReference type="EMBL" id="AP022596">
    <property type="protein sequence ID" value="BBY63481.1"/>
    <property type="molecule type" value="Genomic_DNA"/>
</dbReference>
<reference evidence="3 4" key="1">
    <citation type="journal article" date="2019" name="Emerg. Microbes Infect.">
        <title>Comprehensive subspecies identification of 175 nontuberculous mycobacteria species based on 7547 genomic profiles.</title>
        <authorList>
            <person name="Matsumoto Y."/>
            <person name="Kinjo T."/>
            <person name="Motooka D."/>
            <person name="Nabeya D."/>
            <person name="Jung N."/>
            <person name="Uechi K."/>
            <person name="Horii T."/>
            <person name="Iida T."/>
            <person name="Fujita J."/>
            <person name="Nakamura S."/>
        </authorList>
    </citation>
    <scope>NUCLEOTIDE SEQUENCE [LARGE SCALE GENOMIC DNA]</scope>
    <source>
        <strain evidence="3 4">JCM 30396</strain>
    </source>
</reference>
<sequence length="254" mass="27665">MDFATALIAENAAFADLLRDADLSIPVPTCPDWTLQQLMRHVGRGDRWCAQIVAEQSMDYIDPRTVAGGKPPEGRDAEIDWLQAGPRQLIDAVTQTGADTPVWTFLGPRPADWWIRRRLHEVVVHRADAAIALGVDYDVDPAVAADAITEWLERVVIQADEEGPAGGDRPLGDGQSVHLHATEPDLGEAGEWTILGRPDGIALDHEHGKATAALRGPARSLLLAVVRRRTAAQEGLEVFGDAGVWDTWLARTPF</sequence>
<dbReference type="SUPFAM" id="SSF109854">
    <property type="entry name" value="DinB/YfiT-like putative metalloenzymes"/>
    <property type="match status" value="1"/>
</dbReference>
<protein>
    <recommendedName>
        <fullName evidence="5">Maleylpyruvate isomerase family mycothiol-dependent enzyme</fullName>
    </recommendedName>
</protein>
<dbReference type="InterPro" id="IPR017517">
    <property type="entry name" value="Maleyloyr_isom"/>
</dbReference>
<evidence type="ECO:0008006" key="5">
    <source>
        <dbReference type="Google" id="ProtNLM"/>
    </source>
</evidence>
<evidence type="ECO:0000259" key="1">
    <source>
        <dbReference type="Pfam" id="PF07398"/>
    </source>
</evidence>
<dbReference type="GO" id="GO:0005886">
    <property type="term" value="C:plasma membrane"/>
    <property type="evidence" value="ECO:0007669"/>
    <property type="project" value="TreeGrafter"/>
</dbReference>
<feature type="domain" description="Mycothiol-dependent maleylpyruvate isomerase metal-binding" evidence="2">
    <location>
        <begin position="6"/>
        <end position="130"/>
    </location>
</feature>
<gene>
    <name evidence="3" type="ORF">MHEL_17240</name>
</gene>
<dbReference type="Proteomes" id="UP000467148">
    <property type="component" value="Chromosome"/>
</dbReference>
<dbReference type="Pfam" id="PF11716">
    <property type="entry name" value="MDMPI_N"/>
    <property type="match status" value="1"/>
</dbReference>
<dbReference type="Gene3D" id="1.20.120.450">
    <property type="entry name" value="dinb family like domain"/>
    <property type="match status" value="1"/>
</dbReference>
<name>A0A7I7T4P7_9MYCO</name>
<dbReference type="InterPro" id="IPR024344">
    <property type="entry name" value="MDMPI_metal-binding"/>
</dbReference>
<dbReference type="InterPro" id="IPR010872">
    <property type="entry name" value="MDMPI_C-term_domain"/>
</dbReference>
<dbReference type="KEGG" id="mhev:MHEL_17240"/>